<feature type="transmembrane region" description="Helical" evidence="18">
    <location>
        <begin position="199"/>
        <end position="217"/>
    </location>
</feature>
<dbReference type="AlphaFoldDB" id="A0A423TSW4"/>
<keyword evidence="8 21" id="KW-0067">ATP-binding</keyword>
<comment type="caution">
    <text evidence="21">The sequence shown here is derived from an EMBL/GenBank/DDBJ whole genome shotgun (WGS) entry which is preliminary data.</text>
</comment>
<feature type="domain" description="ABC transporter" evidence="19">
    <location>
        <begin position="472"/>
        <end position="709"/>
    </location>
</feature>
<evidence type="ECO:0000256" key="6">
    <source>
        <dbReference type="ARBA" id="ARBA00022741"/>
    </source>
</evidence>
<sequence length="724" mass="79116">MSLLTWAARATRSPLCIKQGFPSWSAGSPGSHMRLSQWKTVRLPKQPGKVVARSVHVARTETTSHTEKFSLTVLLRLGLGGGTLIGIKGLLTPITADCKASRPTPAVVAEIHDRLHGAGLAEEDKDPPFDWLYFWRLLKPQLHYFLAAMGSALIVSLANIQIPLLLGEIVNVVARFTGEHTEEGNNYIKEITVPTVKIIKFYVAQAIFTFSYIAFLTRMGERMADDLRQQLFAALLKQDISFYDQHKTGELVNRLTADVQDFKSSFKMCISQGLRSVTQIIGCGVSLYSISPQMTGLTAVTVPVIIGIGTGLGSLLRALSREAQHQVARATGVADECLGNMRTVRAFAMEDSEETLYAREVDKSRQLNEDLGLGIGLFQAGSNLFLNGIVLGTLYIGGSLLATNQLKPGDLMSFLVAAQTIQRSLAQLSILFGTYVRGISAGARVFEYIKLEPSIPLKGGKIIPYHTLMGNIEFRNVSFAYPTRPDQEVLRNFSLRIPAGRVVALVGSSGGGKSTVAQLLERFYDVKEGIITIDGEDIRGLNPTWLRGRIIGFINQEPVLFATSIMENIRYGRPDATDEEVIEAAKTANAHAFIEAFPRGYKTRVGERGVTVSGGQKQRIAIARALLKNPTILVLDEATSALDAESEAVVQEALETCIQGRTVLIIAHRLSTIQNADVIAVMSHGKLAEIGTHEGLKKLGGIYADLIRQQQKEEETPQKSWGFA</sequence>
<evidence type="ECO:0000256" key="7">
    <source>
        <dbReference type="ARBA" id="ARBA00022792"/>
    </source>
</evidence>
<dbReference type="Proteomes" id="UP000283509">
    <property type="component" value="Unassembled WGS sequence"/>
</dbReference>
<keyword evidence="13" id="KW-0496">Mitochondrion</keyword>
<name>A0A423TSW4_PENVA</name>
<dbReference type="CDD" id="cd03249">
    <property type="entry name" value="ABC_MTABC3_MDL1_MDL2"/>
    <property type="match status" value="1"/>
</dbReference>
<dbReference type="InterPro" id="IPR003593">
    <property type="entry name" value="AAA+_ATPase"/>
</dbReference>
<dbReference type="PROSITE" id="PS50893">
    <property type="entry name" value="ABC_TRANSPORTER_2"/>
    <property type="match status" value="1"/>
</dbReference>
<comment type="similarity">
    <text evidence="2">Belongs to the ABC transporter superfamily. ABCB family. Multidrug resistance exporter (TC 3.A.1.201) subfamily.</text>
</comment>
<keyword evidence="6" id="KW-0547">Nucleotide-binding</keyword>
<evidence type="ECO:0000259" key="20">
    <source>
        <dbReference type="PROSITE" id="PS50929"/>
    </source>
</evidence>
<evidence type="ECO:0000256" key="11">
    <source>
        <dbReference type="ARBA" id="ARBA00022989"/>
    </source>
</evidence>
<evidence type="ECO:0000256" key="16">
    <source>
        <dbReference type="ARBA" id="ARBA00041416"/>
    </source>
</evidence>
<dbReference type="InterPro" id="IPR027417">
    <property type="entry name" value="P-loop_NTPase"/>
</dbReference>
<dbReference type="PANTHER" id="PTHR43394">
    <property type="entry name" value="ATP-DEPENDENT PERMEASE MDL1, MITOCHONDRIAL"/>
    <property type="match status" value="1"/>
</dbReference>
<dbReference type="GO" id="GO:0005743">
    <property type="term" value="C:mitochondrial inner membrane"/>
    <property type="evidence" value="ECO:0007669"/>
    <property type="project" value="UniProtKB-SubCell"/>
</dbReference>
<dbReference type="GO" id="GO:0016887">
    <property type="term" value="F:ATP hydrolysis activity"/>
    <property type="evidence" value="ECO:0007669"/>
    <property type="project" value="InterPro"/>
</dbReference>
<evidence type="ECO:0000256" key="17">
    <source>
        <dbReference type="ARBA" id="ARBA00042968"/>
    </source>
</evidence>
<evidence type="ECO:0000313" key="22">
    <source>
        <dbReference type="Proteomes" id="UP000283509"/>
    </source>
</evidence>
<proteinExistence type="inferred from homology"/>
<dbReference type="InterPro" id="IPR036640">
    <property type="entry name" value="ABC1_TM_sf"/>
</dbReference>
<gene>
    <name evidence="21" type="ORF">C7M84_001744</name>
</gene>
<dbReference type="InterPro" id="IPR039421">
    <property type="entry name" value="Type_1_exporter"/>
</dbReference>
<dbReference type="SUPFAM" id="SSF90123">
    <property type="entry name" value="ABC transporter transmembrane region"/>
    <property type="match status" value="1"/>
</dbReference>
<dbReference type="PROSITE" id="PS00211">
    <property type="entry name" value="ABC_TRANSPORTER_1"/>
    <property type="match status" value="1"/>
</dbReference>
<feature type="transmembrane region" description="Helical" evidence="18">
    <location>
        <begin position="142"/>
        <end position="162"/>
    </location>
</feature>
<evidence type="ECO:0000256" key="5">
    <source>
        <dbReference type="ARBA" id="ARBA00022692"/>
    </source>
</evidence>
<evidence type="ECO:0000256" key="3">
    <source>
        <dbReference type="ARBA" id="ARBA00022448"/>
    </source>
</evidence>
<dbReference type="SMART" id="SM00382">
    <property type="entry name" value="AAA"/>
    <property type="match status" value="1"/>
</dbReference>
<dbReference type="OrthoDB" id="6500128at2759"/>
<evidence type="ECO:0000256" key="10">
    <source>
        <dbReference type="ARBA" id="ARBA00022958"/>
    </source>
</evidence>
<evidence type="ECO:0000256" key="13">
    <source>
        <dbReference type="ARBA" id="ARBA00023128"/>
    </source>
</evidence>
<protein>
    <recommendedName>
        <fullName evidence="15">Mitochondrial potassium channel ATP-binding subunit</fullName>
    </recommendedName>
    <alternativeName>
        <fullName evidence="17">ATP-binding cassette sub-family B member 8, mitochondrial</fullName>
    </alternativeName>
    <alternativeName>
        <fullName evidence="16">Mitochondrial sulfonylurea-receptor</fullName>
    </alternativeName>
</protein>
<keyword evidence="7" id="KW-0999">Mitochondrion inner membrane</keyword>
<evidence type="ECO:0000256" key="9">
    <source>
        <dbReference type="ARBA" id="ARBA00022946"/>
    </source>
</evidence>
<keyword evidence="3" id="KW-0813">Transport</keyword>
<feature type="domain" description="ABC transmembrane type-1" evidence="20">
    <location>
        <begin position="146"/>
        <end position="437"/>
    </location>
</feature>
<dbReference type="CDD" id="cd18574">
    <property type="entry name" value="ABC_6TM_ABCB8_like"/>
    <property type="match status" value="1"/>
</dbReference>
<keyword evidence="9" id="KW-0809">Transit peptide</keyword>
<evidence type="ECO:0000256" key="2">
    <source>
        <dbReference type="ARBA" id="ARBA00007577"/>
    </source>
</evidence>
<reference evidence="21 22" key="2">
    <citation type="submission" date="2019-01" db="EMBL/GenBank/DDBJ databases">
        <title>The decoding of complex shrimp genome reveals the adaptation for benthos swimmer, frequently molting mechanism and breeding impact on genome.</title>
        <authorList>
            <person name="Sun Y."/>
            <person name="Gao Y."/>
            <person name="Yu Y."/>
        </authorList>
    </citation>
    <scope>NUCLEOTIDE SEQUENCE [LARGE SCALE GENOMIC DNA]</scope>
    <source>
        <tissue evidence="21">Muscle</tissue>
    </source>
</reference>
<keyword evidence="14 18" id="KW-0472">Membrane</keyword>
<evidence type="ECO:0000259" key="19">
    <source>
        <dbReference type="PROSITE" id="PS50893"/>
    </source>
</evidence>
<keyword evidence="5 18" id="KW-0812">Transmembrane</keyword>
<dbReference type="Gene3D" id="3.40.50.300">
    <property type="entry name" value="P-loop containing nucleotide triphosphate hydrolases"/>
    <property type="match status" value="1"/>
</dbReference>
<dbReference type="InterPro" id="IPR003439">
    <property type="entry name" value="ABC_transporter-like_ATP-bd"/>
</dbReference>
<feature type="transmembrane region" description="Helical" evidence="18">
    <location>
        <begin position="297"/>
        <end position="319"/>
    </location>
</feature>
<evidence type="ECO:0000256" key="1">
    <source>
        <dbReference type="ARBA" id="ARBA00004448"/>
    </source>
</evidence>
<dbReference type="FunFam" id="3.40.50.300:FF:000403">
    <property type="entry name" value="ATP-binding cassette sub-family B member 8, mitochondrial"/>
    <property type="match status" value="1"/>
</dbReference>
<dbReference type="GO" id="GO:0006813">
    <property type="term" value="P:potassium ion transport"/>
    <property type="evidence" value="ECO:0007669"/>
    <property type="project" value="UniProtKB-KW"/>
</dbReference>
<dbReference type="GO" id="GO:0015421">
    <property type="term" value="F:ABC-type oligopeptide transporter activity"/>
    <property type="evidence" value="ECO:0007669"/>
    <property type="project" value="TreeGrafter"/>
</dbReference>
<dbReference type="GO" id="GO:0090374">
    <property type="term" value="P:oligopeptide export from mitochondrion"/>
    <property type="evidence" value="ECO:0007669"/>
    <property type="project" value="TreeGrafter"/>
</dbReference>
<dbReference type="Gene3D" id="1.20.1560.10">
    <property type="entry name" value="ABC transporter type 1, transmembrane domain"/>
    <property type="match status" value="1"/>
</dbReference>
<keyword evidence="4" id="KW-0633">Potassium transport</keyword>
<keyword evidence="12" id="KW-0406">Ion transport</keyword>
<dbReference type="SUPFAM" id="SSF52540">
    <property type="entry name" value="P-loop containing nucleoside triphosphate hydrolases"/>
    <property type="match status" value="1"/>
</dbReference>
<dbReference type="FunFam" id="1.20.1560.10:FF:000016">
    <property type="entry name" value="ATP-binding cassette sub-family B member 8, mitochondrial"/>
    <property type="match status" value="1"/>
</dbReference>
<dbReference type="PANTHER" id="PTHR43394:SF17">
    <property type="entry name" value="MITOCHONDRIAL POTASSIUM CHANNEL ATP-BINDING SUBUNIT"/>
    <property type="match status" value="1"/>
</dbReference>
<dbReference type="EMBL" id="QCYY01001228">
    <property type="protein sequence ID" value="ROT79549.1"/>
    <property type="molecule type" value="Genomic_DNA"/>
</dbReference>
<comment type="subcellular location">
    <subcellularLocation>
        <location evidence="1">Mitochondrion inner membrane</location>
        <topology evidence="1">Multi-pass membrane protein</topology>
    </subcellularLocation>
</comment>
<evidence type="ECO:0000256" key="8">
    <source>
        <dbReference type="ARBA" id="ARBA00022840"/>
    </source>
</evidence>
<dbReference type="InterPro" id="IPR017871">
    <property type="entry name" value="ABC_transporter-like_CS"/>
</dbReference>
<dbReference type="Pfam" id="PF00005">
    <property type="entry name" value="ABC_tran"/>
    <property type="match status" value="1"/>
</dbReference>
<evidence type="ECO:0000256" key="15">
    <source>
        <dbReference type="ARBA" id="ARBA00040439"/>
    </source>
</evidence>
<accession>A0A423TSW4</accession>
<evidence type="ECO:0000256" key="12">
    <source>
        <dbReference type="ARBA" id="ARBA00023065"/>
    </source>
</evidence>
<keyword evidence="11 18" id="KW-1133">Transmembrane helix</keyword>
<dbReference type="InterPro" id="IPR011527">
    <property type="entry name" value="ABC1_TM_dom"/>
</dbReference>
<organism evidence="21 22">
    <name type="scientific">Penaeus vannamei</name>
    <name type="common">Whiteleg shrimp</name>
    <name type="synonym">Litopenaeus vannamei</name>
    <dbReference type="NCBI Taxonomy" id="6689"/>
    <lineage>
        <taxon>Eukaryota</taxon>
        <taxon>Metazoa</taxon>
        <taxon>Ecdysozoa</taxon>
        <taxon>Arthropoda</taxon>
        <taxon>Crustacea</taxon>
        <taxon>Multicrustacea</taxon>
        <taxon>Malacostraca</taxon>
        <taxon>Eumalacostraca</taxon>
        <taxon>Eucarida</taxon>
        <taxon>Decapoda</taxon>
        <taxon>Dendrobranchiata</taxon>
        <taxon>Penaeoidea</taxon>
        <taxon>Penaeidae</taxon>
        <taxon>Penaeus</taxon>
    </lineage>
</organism>
<evidence type="ECO:0000256" key="14">
    <source>
        <dbReference type="ARBA" id="ARBA00023136"/>
    </source>
</evidence>
<dbReference type="STRING" id="6689.A0A423TSW4"/>
<evidence type="ECO:0000256" key="4">
    <source>
        <dbReference type="ARBA" id="ARBA00022538"/>
    </source>
</evidence>
<dbReference type="Pfam" id="PF00664">
    <property type="entry name" value="ABC_membrane"/>
    <property type="match status" value="1"/>
</dbReference>
<keyword evidence="22" id="KW-1185">Reference proteome</keyword>
<evidence type="ECO:0000256" key="18">
    <source>
        <dbReference type="SAM" id="Phobius"/>
    </source>
</evidence>
<dbReference type="GO" id="GO:0005524">
    <property type="term" value="F:ATP binding"/>
    <property type="evidence" value="ECO:0007669"/>
    <property type="project" value="UniProtKB-KW"/>
</dbReference>
<feature type="transmembrane region" description="Helical" evidence="18">
    <location>
        <begin position="384"/>
        <end position="402"/>
    </location>
</feature>
<evidence type="ECO:0000313" key="21">
    <source>
        <dbReference type="EMBL" id="ROT79549.1"/>
    </source>
</evidence>
<dbReference type="PROSITE" id="PS50929">
    <property type="entry name" value="ABC_TM1F"/>
    <property type="match status" value="1"/>
</dbReference>
<reference evidence="21 22" key="1">
    <citation type="submission" date="2018-04" db="EMBL/GenBank/DDBJ databases">
        <authorList>
            <person name="Zhang X."/>
            <person name="Yuan J."/>
            <person name="Li F."/>
            <person name="Xiang J."/>
        </authorList>
    </citation>
    <scope>NUCLEOTIDE SEQUENCE [LARGE SCALE GENOMIC DNA]</scope>
    <source>
        <tissue evidence="21">Muscle</tissue>
    </source>
</reference>
<keyword evidence="10" id="KW-0630">Potassium</keyword>